<name>A0AA49EBK9_9NIDO</name>
<feature type="domain" description="CoV N CTD" evidence="14">
    <location>
        <begin position="260"/>
        <end position="375"/>
    </location>
</feature>
<evidence type="ECO:0000256" key="5">
    <source>
        <dbReference type="ARBA" id="ARBA00022884"/>
    </source>
</evidence>
<dbReference type="CDD" id="cd21595">
    <property type="entry name" value="CoV_N-CTD"/>
    <property type="match status" value="1"/>
</dbReference>
<dbReference type="EMBL" id="OQ175125">
    <property type="protein sequence ID" value="WCC62308.1"/>
    <property type="molecule type" value="Genomic_RNA"/>
</dbReference>
<keyword evidence="2" id="KW-0597">Phosphoprotein</keyword>
<evidence type="ECO:0000259" key="13">
    <source>
        <dbReference type="PROSITE" id="PS51928"/>
    </source>
</evidence>
<keyword evidence="6" id="KW-0805">Transcription regulation</keyword>
<dbReference type="InterPro" id="IPR044344">
    <property type="entry name" value="N_prot_C_CoV"/>
</dbReference>
<evidence type="ECO:0000256" key="7">
    <source>
        <dbReference type="ARBA" id="ARBA00023086"/>
    </source>
</evidence>
<feature type="region of interest" description="Disordered" evidence="12">
    <location>
        <begin position="136"/>
        <end position="220"/>
    </location>
</feature>
<evidence type="ECO:0000256" key="8">
    <source>
        <dbReference type="ARBA" id="ARBA00023163"/>
    </source>
</evidence>
<keyword evidence="3" id="KW-0013">ADP-ribosylation</keyword>
<dbReference type="InterPro" id="IPR037179">
    <property type="entry name" value="Nucleocapsid_C"/>
</dbReference>
<dbReference type="PROSITE" id="PS51928">
    <property type="entry name" value="COV_N_NTD"/>
    <property type="match status" value="1"/>
</dbReference>
<evidence type="ECO:0000256" key="12">
    <source>
        <dbReference type="SAM" id="MobiDB-lite"/>
    </source>
</evidence>
<comment type="subcellular location">
    <subcellularLocation>
        <location evidence="1">Host cell</location>
    </subcellularLocation>
    <subcellularLocation>
        <location evidence="10">Virion</location>
    </subcellularLocation>
    <text evidence="10">Located inside the virion, complexed with the viral RNA. Probably associates with ER-derived membranes where it participates in viral RNA synthesis and virus budding.</text>
</comment>
<proteinExistence type="predicted"/>
<dbReference type="PROSITE" id="PS51929">
    <property type="entry name" value="COV_N_CTD"/>
    <property type="match status" value="1"/>
</dbReference>
<feature type="compositionally biased region" description="Low complexity" evidence="12">
    <location>
        <begin position="145"/>
        <end position="198"/>
    </location>
</feature>
<evidence type="ECO:0000256" key="10">
    <source>
        <dbReference type="PIRNR" id="PIRNR003888"/>
    </source>
</evidence>
<dbReference type="GO" id="GO:0019013">
    <property type="term" value="C:viral nucleocapsid"/>
    <property type="evidence" value="ECO:0007669"/>
    <property type="project" value="UniProtKB-UniRule"/>
</dbReference>
<feature type="domain" description="CoV N NTD" evidence="13">
    <location>
        <begin position="16"/>
        <end position="138"/>
    </location>
</feature>
<evidence type="ECO:0000256" key="11">
    <source>
        <dbReference type="PROSITE-ProRule" id="PRU01276"/>
    </source>
</evidence>
<keyword evidence="7 10" id="KW-0543">Viral nucleoprotein</keyword>
<comment type="function">
    <text evidence="10">Packages the positive strand viral genome RNA into a helical ribonucleocapsid (RNP) and plays a fundamental role during virion assembly through its interactions with the viral genome and membrane protein M. Plays an important role in enhancing the efficiency of subgenomic viral RNA transcription as well as viral replication.</text>
</comment>
<evidence type="ECO:0000256" key="6">
    <source>
        <dbReference type="ARBA" id="ARBA00023015"/>
    </source>
</evidence>
<evidence type="ECO:0000259" key="14">
    <source>
        <dbReference type="PROSITE" id="PS51929"/>
    </source>
</evidence>
<dbReference type="InterPro" id="IPR044345">
    <property type="entry name" value="N_prot_N_CoV"/>
</dbReference>
<evidence type="ECO:0000313" key="15">
    <source>
        <dbReference type="EMBL" id="WCC62308.1"/>
    </source>
</evidence>
<evidence type="ECO:0000256" key="9">
    <source>
        <dbReference type="ARBA" id="ARBA00023274"/>
    </source>
</evidence>
<keyword evidence="8" id="KW-0804">Transcription</keyword>
<dbReference type="GO" id="GO:0043657">
    <property type="term" value="C:host cell"/>
    <property type="evidence" value="ECO:0007669"/>
    <property type="project" value="UniProtKB-SubCell"/>
</dbReference>
<dbReference type="InterPro" id="IPR037195">
    <property type="entry name" value="Nucleocapsid_N"/>
</dbReference>
<evidence type="ECO:0000256" key="1">
    <source>
        <dbReference type="ARBA" id="ARBA00004340"/>
    </source>
</evidence>
<dbReference type="GO" id="GO:1990904">
    <property type="term" value="C:ribonucleoprotein complex"/>
    <property type="evidence" value="ECO:0007669"/>
    <property type="project" value="UniProtKB-KW"/>
</dbReference>
<reference evidence="15" key="1">
    <citation type="submission" date="2023-01" db="EMBL/GenBank/DDBJ databases">
        <title>Panoramic Analysis of Coronaviruses Carried by Representative Bat Species in Southern China to Better Understand the Coronavirus Sphere.</title>
        <authorList>
            <person name="Han Y."/>
            <person name="Xu P."/>
            <person name="Wang Y."/>
            <person name="Zhao W."/>
            <person name="Wang J."/>
            <person name="Jin Q."/>
            <person name="Wu Z."/>
        </authorList>
    </citation>
    <scope>NUCLEOTIDE SEQUENCE</scope>
    <source>
        <strain evidence="15">BtPa-AlphaCoV/GZ2019-Q105</strain>
    </source>
</reference>
<keyword evidence="4 10" id="KW-0946">Virion</keyword>
<feature type="region of interest" description="Disordered" evidence="12">
    <location>
        <begin position="235"/>
        <end position="280"/>
    </location>
</feature>
<evidence type="ECO:0000256" key="2">
    <source>
        <dbReference type="ARBA" id="ARBA00022553"/>
    </source>
</evidence>
<dbReference type="CDD" id="cd21554">
    <property type="entry name" value="CoV_N-NTD"/>
    <property type="match status" value="1"/>
</dbReference>
<dbReference type="InterPro" id="IPR001218">
    <property type="entry name" value="Nucleocap_CoV"/>
</dbReference>
<accession>A0AA49EBK9</accession>
<organism evidence="15">
    <name type="scientific">Bat Coronavirus PaGZ19</name>
    <dbReference type="NCBI Taxonomy" id="3018872"/>
    <lineage>
        <taxon>Viruses</taxon>
        <taxon>Riboviria</taxon>
        <taxon>Orthornavirae</taxon>
        <taxon>Pisuviricota</taxon>
        <taxon>Pisoniviricetes</taxon>
        <taxon>Nidovirales</taxon>
        <taxon>Cornidovirineae</taxon>
        <taxon>Coronaviridae</taxon>
        <taxon>Orthocoronavirinae</taxon>
    </lineage>
</organism>
<dbReference type="Pfam" id="PF00937">
    <property type="entry name" value="CoV_nucleocap"/>
    <property type="match status" value="1"/>
</dbReference>
<evidence type="ECO:0000256" key="3">
    <source>
        <dbReference type="ARBA" id="ARBA00022765"/>
    </source>
</evidence>
<keyword evidence="5 10" id="KW-0694">RNA-binding</keyword>
<evidence type="ECO:0000256" key="4">
    <source>
        <dbReference type="ARBA" id="ARBA00022844"/>
    </source>
</evidence>
<dbReference type="SUPFAM" id="SSF110304">
    <property type="entry name" value="Coronavirus RNA-binding domain"/>
    <property type="match status" value="1"/>
</dbReference>
<keyword evidence="9 11" id="KW-0687">Ribonucleoprotein</keyword>
<feature type="compositionally biased region" description="Polar residues" evidence="12">
    <location>
        <begin position="199"/>
        <end position="220"/>
    </location>
</feature>
<sequence>MSVSFDNAARGRSGRVPLSYYMPIINNSPQPFYKVLPQNAVPTGMGNPSQQIGYWNEQVRWRTVKGQRKDLPSKWHFYYLGTGPHAELNYRQRQQGVYWVARDGAKTQATGLGTRGKNTELVQPRFAQGLPDALEIAQPTSRPISRANSRARSQSANSGNRARSQSNDRNQGNRSQSRGRQQNQKQNNQSKNTGNNGQPRNQSRGRSNTRNPNSANGSTNQQDLVAAVREALAGLGITGNNGGNTKSGRSTPKRSKSPVAEKNNPEQMGKPMWKRTPNSQENALQCFGERSPNQNFGDSQLVRLGTDYPHYPQIAELIPTQAALLFGSEITAHEAGNHDIEITYLYKMKVPMTHRSLARFLPHIGAYADDVQDVTLDPATPPFVPLHQREQRASLETQADVVIEDDEEAHVEEVLDDVQGETSA</sequence>
<dbReference type="PIRSF" id="PIRSF003888">
    <property type="entry name" value="Corona_nucleocap"/>
    <property type="match status" value="1"/>
</dbReference>
<dbReference type="SUPFAM" id="SSF103068">
    <property type="entry name" value="Nucleocapsid protein dimerization domain"/>
    <property type="match status" value="1"/>
</dbReference>
<protein>
    <recommendedName>
        <fullName evidence="10">Nucleoprotein</fullName>
    </recommendedName>
</protein>
<gene>
    <name evidence="15" type="primary">N</name>
</gene>
<dbReference type="GO" id="GO:0003723">
    <property type="term" value="F:RNA binding"/>
    <property type="evidence" value="ECO:0007669"/>
    <property type="project" value="UniProtKB-UniRule"/>
</dbReference>